<dbReference type="EMBL" id="CP077262">
    <property type="protein sequence ID" value="QXA46199.1"/>
    <property type="molecule type" value="Genomic_DNA"/>
</dbReference>
<name>A0ABX8KAX1_9ENTR</name>
<dbReference type="RefSeq" id="WP_209442488.1">
    <property type="nucleotide sequence ID" value="NZ_CDHL01000049.1"/>
</dbReference>
<accession>A0ABX8KAX1</accession>
<reference evidence="1 2" key="1">
    <citation type="submission" date="2021-06" db="EMBL/GenBank/DDBJ databases">
        <title>FDA dAtabase for Regulatory Grade micrObial Sequences (FDA-ARGOS): Supporting development and validation of Infectious Disease Dx tests.</title>
        <authorList>
            <person name="Sproer C."/>
            <person name="Gronow S."/>
            <person name="Severitt S."/>
            <person name="Schroder I."/>
            <person name="Tallon L."/>
            <person name="Sadzewicz L."/>
            <person name="Zhao X."/>
            <person name="Boylan J."/>
            <person name="Ott S."/>
            <person name="Bowen H."/>
            <person name="Vavikolanu K."/>
            <person name="Mehta A."/>
            <person name="Aluvathingal J."/>
            <person name="Nadendla S."/>
            <person name="Lowell S."/>
            <person name="Myers T."/>
            <person name="Yan Y."/>
        </authorList>
    </citation>
    <scope>NUCLEOTIDE SEQUENCE [LARGE SCALE GENOMIC DNA]</scope>
    <source>
        <strain evidence="1 2">FDAARGOS 1424</strain>
    </source>
</reference>
<gene>
    <name evidence="1" type="ORF">I6L54_07345</name>
</gene>
<evidence type="ECO:0000313" key="2">
    <source>
        <dbReference type="Proteomes" id="UP000683579"/>
    </source>
</evidence>
<sequence length="214" mass="25368">MSIMTQEDMESVRFALSHARMSTYEAAMAHDYMSALRLYAWNAQVSAALFASIQICEVVIRNAVSDALEEIYGQQWAWNATFIKSLPFRRRQELETAREGLQTVGQVIPELSFYFWQQMFTSRHFGRIWENHIERIFPNMDKKMEKQLKRIHIHDELEHIRNLRNRIAHHEPIFRSDLEADFQRIVNLVMLKCSTSAQWLVQNNLFTTIYSQKP</sequence>
<dbReference type="Proteomes" id="UP000683579">
    <property type="component" value="Chromosome"/>
</dbReference>
<proteinExistence type="predicted"/>
<organism evidence="1 2">
    <name type="scientific">Citrobacter pasteurii</name>
    <dbReference type="NCBI Taxonomy" id="1563222"/>
    <lineage>
        <taxon>Bacteria</taxon>
        <taxon>Pseudomonadati</taxon>
        <taxon>Pseudomonadota</taxon>
        <taxon>Gammaproteobacteria</taxon>
        <taxon>Enterobacterales</taxon>
        <taxon>Enterobacteriaceae</taxon>
        <taxon>Citrobacter</taxon>
    </lineage>
</organism>
<evidence type="ECO:0000313" key="1">
    <source>
        <dbReference type="EMBL" id="QXA46199.1"/>
    </source>
</evidence>
<keyword evidence="2" id="KW-1185">Reference proteome</keyword>
<protein>
    <submittedName>
        <fullName evidence="1">Abi family protein</fullName>
    </submittedName>
</protein>